<protein>
    <recommendedName>
        <fullName evidence="3">DUF2156 domain-containing protein</fullName>
    </recommendedName>
</protein>
<dbReference type="Proteomes" id="UP001596364">
    <property type="component" value="Unassembled WGS sequence"/>
</dbReference>
<keyword evidence="2" id="KW-1185">Reference proteome</keyword>
<comment type="caution">
    <text evidence="1">The sequence shown here is derived from an EMBL/GenBank/DDBJ whole genome shotgun (WGS) entry which is preliminary data.</text>
</comment>
<gene>
    <name evidence="1" type="ORF">ACFP85_11755</name>
</gene>
<organism evidence="1 2">
    <name type="scientific">Pseudobowmanella zhangzhouensis</name>
    <dbReference type="NCBI Taxonomy" id="1537679"/>
    <lineage>
        <taxon>Bacteria</taxon>
        <taxon>Pseudomonadati</taxon>
        <taxon>Pseudomonadota</taxon>
        <taxon>Gammaproteobacteria</taxon>
        <taxon>Alteromonadales</taxon>
        <taxon>Alteromonadaceae</taxon>
    </lineage>
</organism>
<evidence type="ECO:0000313" key="2">
    <source>
        <dbReference type="Proteomes" id="UP001596364"/>
    </source>
</evidence>
<accession>A0ABW1XL62</accession>
<evidence type="ECO:0008006" key="3">
    <source>
        <dbReference type="Google" id="ProtNLM"/>
    </source>
</evidence>
<name>A0ABW1XL62_9ALTE</name>
<dbReference type="RefSeq" id="WP_131259730.1">
    <property type="nucleotide sequence ID" value="NZ_JBHSUS010000001.1"/>
</dbReference>
<evidence type="ECO:0000313" key="1">
    <source>
        <dbReference type="EMBL" id="MFC6440818.1"/>
    </source>
</evidence>
<reference evidence="2" key="1">
    <citation type="journal article" date="2019" name="Int. J. Syst. Evol. Microbiol.">
        <title>The Global Catalogue of Microorganisms (GCM) 10K type strain sequencing project: providing services to taxonomists for standard genome sequencing and annotation.</title>
        <authorList>
            <consortium name="The Broad Institute Genomics Platform"/>
            <consortium name="The Broad Institute Genome Sequencing Center for Infectious Disease"/>
            <person name="Wu L."/>
            <person name="Ma J."/>
        </authorList>
    </citation>
    <scope>NUCLEOTIDE SEQUENCE [LARGE SCALE GENOMIC DNA]</scope>
    <source>
        <strain evidence="2">CGMCC 1.16031</strain>
    </source>
</reference>
<dbReference type="EMBL" id="JBHSUS010000001">
    <property type="protein sequence ID" value="MFC6440818.1"/>
    <property type="molecule type" value="Genomic_DNA"/>
</dbReference>
<proteinExistence type="predicted"/>
<sequence length="292" mass="33665">MFQHIDFIDVTLTHSPAIGRYFEGARDCQVAPSLFAVQAQQNVHLAYVLLYRNQMFGDPTYVFEIKLTAQDFDDRIFDFAVERLLELCRQHGIRYLNKQQPIVDQDEMRRFQQHGFKMNRWLVRKTVRVATILALFEKVLKRFKPSAQTLAQFSFLPYTDNTDALNALCNQGFGQLTHEHLYATGEYPSTRDYQFSTAFYKGEEIVASLGIGVEDGCAYLDPLNIASAYQDTWVFAYFIAENMKTLLDHGITESQIAIIQDNQKMTRISQKLEGKVTSTEAFIYQKVTDAQE</sequence>